<name>A0A6M3L1B7_9ZZZZ</name>
<organism evidence="2">
    <name type="scientific">viral metagenome</name>
    <dbReference type="NCBI Taxonomy" id="1070528"/>
    <lineage>
        <taxon>unclassified sequences</taxon>
        <taxon>metagenomes</taxon>
        <taxon>organismal metagenomes</taxon>
    </lineage>
</organism>
<proteinExistence type="predicted"/>
<dbReference type="AlphaFoldDB" id="A0A6M3L1B7"/>
<gene>
    <name evidence="1" type="ORF">MM415A02106_0002</name>
    <name evidence="2" type="ORF">MM415B02953_0002</name>
</gene>
<accession>A0A6M3L1B7</accession>
<dbReference type="EMBL" id="MT142719">
    <property type="protein sequence ID" value="QJA87592.1"/>
    <property type="molecule type" value="Genomic_DNA"/>
</dbReference>
<sequence>MNDDKGRTISVIGVPFKYVTQTLTVAATTNYTAKDVISNSASAGTYIEFADVVKDTGGSGRIVGAIVLSNSTQISFSPTLIMSTDAPTNANLNDNATNTAPHYSDTGHLGEINFYPLEYNTGGSSSELSEGEGRLPKRFICADGSRSLYAIFKTETAETAEVAGGEYTFILCIEHNS</sequence>
<dbReference type="EMBL" id="MT142073">
    <property type="protein sequence ID" value="QJA74081.1"/>
    <property type="molecule type" value="Genomic_DNA"/>
</dbReference>
<evidence type="ECO:0000313" key="2">
    <source>
        <dbReference type="EMBL" id="QJA87592.1"/>
    </source>
</evidence>
<protein>
    <submittedName>
        <fullName evidence="2">Uncharacterized protein</fullName>
    </submittedName>
</protein>
<evidence type="ECO:0000313" key="1">
    <source>
        <dbReference type="EMBL" id="QJA74081.1"/>
    </source>
</evidence>
<reference evidence="2" key="1">
    <citation type="submission" date="2020-03" db="EMBL/GenBank/DDBJ databases">
        <title>The deep terrestrial virosphere.</title>
        <authorList>
            <person name="Holmfeldt K."/>
            <person name="Nilsson E."/>
            <person name="Simone D."/>
            <person name="Lopez-Fernandez M."/>
            <person name="Wu X."/>
            <person name="de Brujin I."/>
            <person name="Lundin D."/>
            <person name="Andersson A."/>
            <person name="Bertilsson S."/>
            <person name="Dopson M."/>
        </authorList>
    </citation>
    <scope>NUCLEOTIDE SEQUENCE</scope>
    <source>
        <strain evidence="1">MM415A02106</strain>
        <strain evidence="2">MM415B02953</strain>
    </source>
</reference>